<proteinExistence type="predicted"/>
<feature type="domain" description="PspC-related transmembrane region" evidence="8">
    <location>
        <begin position="214"/>
        <end position="327"/>
    </location>
</feature>
<dbReference type="InterPro" id="IPR052027">
    <property type="entry name" value="PspC"/>
</dbReference>
<evidence type="ECO:0000256" key="1">
    <source>
        <dbReference type="ARBA" id="ARBA00004162"/>
    </source>
</evidence>
<evidence type="ECO:0000256" key="3">
    <source>
        <dbReference type="ARBA" id="ARBA00022692"/>
    </source>
</evidence>
<evidence type="ECO:0000259" key="9">
    <source>
        <dbReference type="Pfam" id="PF22744"/>
    </source>
</evidence>
<keyword evidence="2" id="KW-1003">Cell membrane</keyword>
<dbReference type="InterPro" id="IPR007168">
    <property type="entry name" value="Phageshock_PspC_N"/>
</dbReference>
<feature type="domain" description="PspC-related ToastRack" evidence="9">
    <location>
        <begin position="380"/>
        <end position="513"/>
    </location>
</feature>
<dbReference type="Pfam" id="PF22744">
    <property type="entry name" value="Toast-rack_PspC-Cterm"/>
    <property type="match status" value="1"/>
</dbReference>
<dbReference type="EMBL" id="RQVQ01000007">
    <property type="protein sequence ID" value="RRJ91977.1"/>
    <property type="molecule type" value="Genomic_DNA"/>
</dbReference>
<feature type="transmembrane region" description="Helical" evidence="6">
    <location>
        <begin position="267"/>
        <end position="289"/>
    </location>
</feature>
<evidence type="ECO:0000259" key="8">
    <source>
        <dbReference type="Pfam" id="PF22571"/>
    </source>
</evidence>
<feature type="domain" description="Phage shock protein PspC N-terminal" evidence="7">
    <location>
        <begin position="110"/>
        <end position="167"/>
    </location>
</feature>
<dbReference type="InterPro" id="IPR054321">
    <property type="entry name" value="PspC-rel_TM"/>
</dbReference>
<dbReference type="GO" id="GO:0005886">
    <property type="term" value="C:plasma membrane"/>
    <property type="evidence" value="ECO:0007669"/>
    <property type="project" value="UniProtKB-SubCell"/>
</dbReference>
<evidence type="ECO:0000256" key="5">
    <source>
        <dbReference type="ARBA" id="ARBA00023136"/>
    </source>
</evidence>
<reference evidence="10 11" key="1">
    <citation type="submission" date="2018-11" db="EMBL/GenBank/DDBJ databases">
        <title>Flavobacterium sp. nov., YIM 102701-2 draft genome.</title>
        <authorList>
            <person name="Li G."/>
            <person name="Jiang Y."/>
        </authorList>
    </citation>
    <scope>NUCLEOTIDE SEQUENCE [LARGE SCALE GENOMIC DNA]</scope>
    <source>
        <strain evidence="10 11">YIM 102701-2</strain>
    </source>
</reference>
<dbReference type="OrthoDB" id="5772680at2"/>
<evidence type="ECO:0000259" key="7">
    <source>
        <dbReference type="Pfam" id="PF04024"/>
    </source>
</evidence>
<evidence type="ECO:0000313" key="11">
    <source>
        <dbReference type="Proteomes" id="UP000275719"/>
    </source>
</evidence>
<accession>A0A3P3WCD3</accession>
<dbReference type="Proteomes" id="UP000275719">
    <property type="component" value="Unassembled WGS sequence"/>
</dbReference>
<dbReference type="PANTHER" id="PTHR33885:SF3">
    <property type="entry name" value="PHAGE SHOCK PROTEIN C"/>
    <property type="match status" value="1"/>
</dbReference>
<comment type="caution">
    <text evidence="10">The sequence shown here is derived from an EMBL/GenBank/DDBJ whole genome shotgun (WGS) entry which is preliminary data.</text>
</comment>
<protein>
    <submittedName>
        <fullName evidence="10">PspC domain-containing protein</fullName>
    </submittedName>
</protein>
<evidence type="ECO:0000313" key="10">
    <source>
        <dbReference type="EMBL" id="RRJ91977.1"/>
    </source>
</evidence>
<dbReference type="AlphaFoldDB" id="A0A3P3WCD3"/>
<feature type="transmembrane region" description="Helical" evidence="6">
    <location>
        <begin position="219"/>
        <end position="247"/>
    </location>
</feature>
<feature type="transmembrane region" description="Helical" evidence="6">
    <location>
        <begin position="301"/>
        <end position="325"/>
    </location>
</feature>
<keyword evidence="4 6" id="KW-1133">Transmembrane helix</keyword>
<gene>
    <name evidence="10" type="ORF">EG240_04120</name>
</gene>
<evidence type="ECO:0000256" key="2">
    <source>
        <dbReference type="ARBA" id="ARBA00022475"/>
    </source>
</evidence>
<evidence type="ECO:0000256" key="6">
    <source>
        <dbReference type="SAM" id="Phobius"/>
    </source>
</evidence>
<name>A0A3P3WCD3_9FLAO</name>
<feature type="transmembrane region" description="Helical" evidence="6">
    <location>
        <begin position="137"/>
        <end position="164"/>
    </location>
</feature>
<organism evidence="10 11">
    <name type="scientific">Paenimyroides tangerinum</name>
    <dbReference type="NCBI Taxonomy" id="2488728"/>
    <lineage>
        <taxon>Bacteria</taxon>
        <taxon>Pseudomonadati</taxon>
        <taxon>Bacteroidota</taxon>
        <taxon>Flavobacteriia</taxon>
        <taxon>Flavobacteriales</taxon>
        <taxon>Flavobacteriaceae</taxon>
        <taxon>Paenimyroides</taxon>
    </lineage>
</organism>
<dbReference type="InterPro" id="IPR054319">
    <property type="entry name" value="PspC-rel_ToastRack"/>
</dbReference>
<keyword evidence="3 6" id="KW-0812">Transmembrane</keyword>
<sequence>MNKTVTINIAGLFFHIDEDAYEKLSNYLEAIKNSLNTDGKDEIINDIESRIAEIFSEKINPKTGVISMIDVDNIIQIMGQPEDYRLDDESDSQNQSTQNSSNENYIKRPRKLFRDGEKRVLGGVLSGLSNYFNIDVVWIRILFILLVFVYGSSIIIYPILWLIIPKAKTVSDILEMKGEPVNISNIEKQVRENFDQLGNNIRNIDTQRFKNAGTKLSEIILKIIGIGCIFIGTMGMIGSSIMIFVFNRISYLNIENFPFEEVTNLGYPSWMILLSLFLIAFIPSLIIFITGLSCLYKNIKYVGLITILLGIIWGAAIFCFSIIMIEVETKNDSFNKFINDNKRVTVVKKSLDHIKNDTINIDFVRDPRFYGINDTLNIEKAYIEDNDVEFEIKSTTNKDGYFEIITEAAYSKNASLVINNYSSKTSVTETPTILEYYSKIDNNNIELANAILTEKNNSEKYNNNVKIVLYLPSSKTVRINNTNDIDFDYNNNIQSGINYYKLTDESLTCISCN</sequence>
<dbReference type="Pfam" id="PF04024">
    <property type="entry name" value="PspC"/>
    <property type="match status" value="1"/>
</dbReference>
<dbReference type="Pfam" id="PF22571">
    <property type="entry name" value="LiaI-LiaF-TM_PspC"/>
    <property type="match status" value="1"/>
</dbReference>
<evidence type="ECO:0000256" key="4">
    <source>
        <dbReference type="ARBA" id="ARBA00022989"/>
    </source>
</evidence>
<dbReference type="RefSeq" id="WP_125017721.1">
    <property type="nucleotide sequence ID" value="NZ_RQVQ01000007.1"/>
</dbReference>
<keyword evidence="11" id="KW-1185">Reference proteome</keyword>
<keyword evidence="5 6" id="KW-0472">Membrane</keyword>
<dbReference type="PANTHER" id="PTHR33885">
    <property type="entry name" value="PHAGE SHOCK PROTEIN C"/>
    <property type="match status" value="1"/>
</dbReference>
<comment type="subcellular location">
    <subcellularLocation>
        <location evidence="1">Cell membrane</location>
        <topology evidence="1">Single-pass membrane protein</topology>
    </subcellularLocation>
</comment>